<keyword evidence="2" id="KW-1185">Reference proteome</keyword>
<protein>
    <submittedName>
        <fullName evidence="1">Uncharacterized protein</fullName>
    </submittedName>
</protein>
<accession>A0A9Q3L8I2</accession>
<reference evidence="1" key="1">
    <citation type="submission" date="2021-03" db="EMBL/GenBank/DDBJ databases">
        <title>Draft genome sequence of rust myrtle Austropuccinia psidii MF-1, a brazilian biotype.</title>
        <authorList>
            <person name="Quecine M.C."/>
            <person name="Pachon D.M.R."/>
            <person name="Bonatelli M.L."/>
            <person name="Correr F.H."/>
            <person name="Franceschini L.M."/>
            <person name="Leite T.F."/>
            <person name="Margarido G.R.A."/>
            <person name="Almeida C.A."/>
            <person name="Ferrarezi J.A."/>
            <person name="Labate C.A."/>
        </authorList>
    </citation>
    <scope>NUCLEOTIDE SEQUENCE</scope>
    <source>
        <strain evidence="1">MF-1</strain>
    </source>
</reference>
<dbReference type="Proteomes" id="UP000765509">
    <property type="component" value="Unassembled WGS sequence"/>
</dbReference>
<name>A0A9Q3L8I2_9BASI</name>
<proteinExistence type="predicted"/>
<evidence type="ECO:0000313" key="1">
    <source>
        <dbReference type="EMBL" id="MBW0594040.1"/>
    </source>
</evidence>
<sequence length="172" mass="19453">MNHRILNPPTHYQNSNQESLVHSSRPWESSWTQVSEIRPWFNDKSPAFGTTPTNQTGNAMVHSPVEKNRLPPHHASNNYSSITHINYGTSHESPPAPRNSNYKFPCSSMRPMTMHHNISNQQAMYNDPQRTSTLVALSPLFENRHHLPTSSVAVSPTVEQMRNETICPTGLT</sequence>
<gene>
    <name evidence="1" type="ORF">O181_133755</name>
</gene>
<comment type="caution">
    <text evidence="1">The sequence shown here is derived from an EMBL/GenBank/DDBJ whole genome shotgun (WGS) entry which is preliminary data.</text>
</comment>
<dbReference type="EMBL" id="AVOT02158125">
    <property type="protein sequence ID" value="MBW0594040.1"/>
    <property type="molecule type" value="Genomic_DNA"/>
</dbReference>
<dbReference type="AlphaFoldDB" id="A0A9Q3L8I2"/>
<evidence type="ECO:0000313" key="2">
    <source>
        <dbReference type="Proteomes" id="UP000765509"/>
    </source>
</evidence>
<organism evidence="1 2">
    <name type="scientific">Austropuccinia psidii MF-1</name>
    <dbReference type="NCBI Taxonomy" id="1389203"/>
    <lineage>
        <taxon>Eukaryota</taxon>
        <taxon>Fungi</taxon>
        <taxon>Dikarya</taxon>
        <taxon>Basidiomycota</taxon>
        <taxon>Pucciniomycotina</taxon>
        <taxon>Pucciniomycetes</taxon>
        <taxon>Pucciniales</taxon>
        <taxon>Sphaerophragmiaceae</taxon>
        <taxon>Austropuccinia</taxon>
    </lineage>
</organism>